<evidence type="ECO:0000313" key="3">
    <source>
        <dbReference type="Proteomes" id="UP000007136"/>
    </source>
</evidence>
<dbReference type="Proteomes" id="UP000007136">
    <property type="component" value="Chromosome"/>
</dbReference>
<evidence type="ECO:0000256" key="1">
    <source>
        <dbReference type="SAM" id="MobiDB-lite"/>
    </source>
</evidence>
<protein>
    <submittedName>
        <fullName evidence="2">Uncharacterized protein</fullName>
    </submittedName>
</protein>
<reference evidence="2" key="1">
    <citation type="submission" date="2008-04" db="EMBL/GenBank/DDBJ databases">
        <title>Complete sequence of chromosome of Methylobacterium populi BJ001.</title>
        <authorList>
            <consortium name="US DOE Joint Genome Institute"/>
            <person name="Copeland A."/>
            <person name="Lucas S."/>
            <person name="Lapidus A."/>
            <person name="Glavina del Rio T."/>
            <person name="Dalin E."/>
            <person name="Tice H."/>
            <person name="Bruce D."/>
            <person name="Goodwin L."/>
            <person name="Pitluck S."/>
            <person name="Chertkov O."/>
            <person name="Brettin T."/>
            <person name="Detter J.C."/>
            <person name="Han C."/>
            <person name="Kuske C.R."/>
            <person name="Schmutz J."/>
            <person name="Larimer F."/>
            <person name="Land M."/>
            <person name="Hauser L."/>
            <person name="Kyrpides N."/>
            <person name="Mikhailova N."/>
            <person name="Marx C."/>
            <person name="Richardson P."/>
        </authorList>
    </citation>
    <scope>NUCLEOTIDE SEQUENCE [LARGE SCALE GENOMIC DNA]</scope>
    <source>
        <strain evidence="2">BJ001</strain>
    </source>
</reference>
<feature type="region of interest" description="Disordered" evidence="1">
    <location>
        <begin position="1"/>
        <end position="65"/>
    </location>
</feature>
<name>B1Z949_METPB</name>
<gene>
    <name evidence="2" type="ordered locus">Mpop_0945</name>
</gene>
<feature type="compositionally biased region" description="Basic and acidic residues" evidence="1">
    <location>
        <begin position="37"/>
        <end position="49"/>
    </location>
</feature>
<dbReference type="EMBL" id="CP001029">
    <property type="protein sequence ID" value="ACB79122.1"/>
    <property type="molecule type" value="Genomic_DNA"/>
</dbReference>
<accession>B1Z949</accession>
<dbReference type="HOGENOM" id="CLU_2844876_0_0_5"/>
<organism evidence="2 3">
    <name type="scientific">Methylorubrum populi (strain ATCC BAA-705 / NCIMB 13946 / BJ001)</name>
    <name type="common">Methylobacterium populi</name>
    <dbReference type="NCBI Taxonomy" id="441620"/>
    <lineage>
        <taxon>Bacteria</taxon>
        <taxon>Pseudomonadati</taxon>
        <taxon>Pseudomonadota</taxon>
        <taxon>Alphaproteobacteria</taxon>
        <taxon>Hyphomicrobiales</taxon>
        <taxon>Methylobacteriaceae</taxon>
        <taxon>Methylorubrum</taxon>
    </lineage>
</organism>
<evidence type="ECO:0000313" key="2">
    <source>
        <dbReference type="EMBL" id="ACB79122.1"/>
    </source>
</evidence>
<proteinExistence type="predicted"/>
<dbReference type="KEGG" id="mpo:Mpop_0945"/>
<sequence length="65" mass="6714">MEEGQIEGLRTVMPSARPELGCAPRKTGFDAVGGAPDAKREGVENRDQAVDTGAQTVAAGATDRT</sequence>
<dbReference type="AlphaFoldDB" id="B1Z949"/>